<keyword evidence="4" id="KW-1185">Reference proteome</keyword>
<sequence length="155" mass="16837">MRQLRLVGWLVMLCMLSGCALLSTSQKPEVHLVNVQPGSHDGLQQNFLITLQVTNPTAHELNISGMSYNLKLQGQKLISGVSGGLRPLPAYGQSMVKVPASANLISGLKIIGAFMEDSTQAVEFELEARINLGWWRFPVTVVESGSIDLGKYGVK</sequence>
<keyword evidence="1" id="KW-0732">Signal</keyword>
<reference evidence="3" key="1">
    <citation type="journal article" date="2010" name="Int. J. Syst. Evol. Microbiol.">
        <title>Porticoccus litoralis gen. nov., sp. nov., a gammaproteobacterium isolated from the Yellow Sea.</title>
        <authorList>
            <person name="Oh H.M."/>
            <person name="Kim H."/>
            <person name="Kim K.M."/>
            <person name="Min G.S."/>
            <person name="Cho J.C."/>
        </authorList>
    </citation>
    <scope>NUCLEOTIDE SEQUENCE</scope>
    <source>
        <strain evidence="3">DSM 25064</strain>
    </source>
</reference>
<dbReference type="SMART" id="SM00769">
    <property type="entry name" value="WHy"/>
    <property type="match status" value="1"/>
</dbReference>
<dbReference type="Pfam" id="PF03168">
    <property type="entry name" value="LEA_2"/>
    <property type="match status" value="1"/>
</dbReference>
<feature type="signal peptide" evidence="1">
    <location>
        <begin position="1"/>
        <end position="20"/>
    </location>
</feature>
<dbReference type="InterPro" id="IPR004864">
    <property type="entry name" value="LEA_2"/>
</dbReference>
<dbReference type="Gene3D" id="2.60.40.1820">
    <property type="match status" value="1"/>
</dbReference>
<gene>
    <name evidence="3" type="ORF">Q8A57_01400</name>
</gene>
<dbReference type="AlphaFoldDB" id="A0AAW8B103"/>
<dbReference type="Proteomes" id="UP001178354">
    <property type="component" value="Unassembled WGS sequence"/>
</dbReference>
<feature type="chain" id="PRO_5043611429" evidence="1">
    <location>
        <begin position="21"/>
        <end position="155"/>
    </location>
</feature>
<reference evidence="3" key="2">
    <citation type="submission" date="2023-08" db="EMBL/GenBank/DDBJ databases">
        <authorList>
            <person name="Luo J."/>
        </authorList>
    </citation>
    <scope>NUCLEOTIDE SEQUENCE</scope>
    <source>
        <strain evidence="3">DSM 25064</strain>
    </source>
</reference>
<evidence type="ECO:0000313" key="4">
    <source>
        <dbReference type="Proteomes" id="UP001178354"/>
    </source>
</evidence>
<accession>A0AAW8B103</accession>
<evidence type="ECO:0000259" key="2">
    <source>
        <dbReference type="SMART" id="SM00769"/>
    </source>
</evidence>
<dbReference type="GO" id="GO:0009269">
    <property type="term" value="P:response to desiccation"/>
    <property type="evidence" value="ECO:0007669"/>
    <property type="project" value="InterPro"/>
</dbReference>
<dbReference type="EMBL" id="JAUUUU010000001">
    <property type="protein sequence ID" value="MDP1519623.1"/>
    <property type="molecule type" value="Genomic_DNA"/>
</dbReference>
<dbReference type="RefSeq" id="WP_305169135.1">
    <property type="nucleotide sequence ID" value="NZ_JAUUUU010000001.1"/>
</dbReference>
<name>A0AAW8B103_9GAMM</name>
<protein>
    <submittedName>
        <fullName evidence="3">LEA type 2 family protein</fullName>
    </submittedName>
</protein>
<comment type="caution">
    <text evidence="3">The sequence shown here is derived from an EMBL/GenBank/DDBJ whole genome shotgun (WGS) entry which is preliminary data.</text>
</comment>
<dbReference type="InterPro" id="IPR013990">
    <property type="entry name" value="WHy-dom"/>
</dbReference>
<feature type="domain" description="Water stress and hypersensitive response" evidence="2">
    <location>
        <begin position="30"/>
        <end position="150"/>
    </location>
</feature>
<dbReference type="PROSITE" id="PS51257">
    <property type="entry name" value="PROKAR_LIPOPROTEIN"/>
    <property type="match status" value="1"/>
</dbReference>
<evidence type="ECO:0000256" key="1">
    <source>
        <dbReference type="SAM" id="SignalP"/>
    </source>
</evidence>
<evidence type="ECO:0000313" key="3">
    <source>
        <dbReference type="EMBL" id="MDP1519623.1"/>
    </source>
</evidence>
<organism evidence="3 4">
    <name type="scientific">Porticoccus litoralis</name>
    <dbReference type="NCBI Taxonomy" id="434086"/>
    <lineage>
        <taxon>Bacteria</taxon>
        <taxon>Pseudomonadati</taxon>
        <taxon>Pseudomonadota</taxon>
        <taxon>Gammaproteobacteria</taxon>
        <taxon>Cellvibrionales</taxon>
        <taxon>Porticoccaceae</taxon>
        <taxon>Porticoccus</taxon>
    </lineage>
</organism>
<proteinExistence type="predicted"/>
<dbReference type="SUPFAM" id="SSF117070">
    <property type="entry name" value="LEA14-like"/>
    <property type="match status" value="1"/>
</dbReference>